<dbReference type="RefSeq" id="WP_393012600.1">
    <property type="nucleotide sequence ID" value="NZ_JAZAQF010000059.1"/>
</dbReference>
<keyword evidence="1" id="KW-0175">Coiled coil</keyword>
<comment type="caution">
    <text evidence="4">The sequence shown here is derived from an EMBL/GenBank/DDBJ whole genome shotgun (WGS) entry which is preliminary data.</text>
</comment>
<evidence type="ECO:0000313" key="5">
    <source>
        <dbReference type="Proteomes" id="UP001604335"/>
    </source>
</evidence>
<evidence type="ECO:0000313" key="4">
    <source>
        <dbReference type="EMBL" id="MFG3817901.1"/>
    </source>
</evidence>
<sequence length="154" mass="17516">MSTNGNPFHDRPSEPGADSLPGDQLPPEDYARKLYEMQLRAEERRLREEARQMAIARRNEVLRRVQQGTYYLIVALEILIGMRFLLQLTGANPRSPFAQGIEFLANPYIGPFSTLFPVFRFGQFNALDLNAIVAMLTYALLGVLFVRLLKIVSD</sequence>
<proteinExistence type="predicted"/>
<evidence type="ECO:0000256" key="3">
    <source>
        <dbReference type="SAM" id="Phobius"/>
    </source>
</evidence>
<evidence type="ECO:0000256" key="1">
    <source>
        <dbReference type="SAM" id="Coils"/>
    </source>
</evidence>
<feature type="transmembrane region" description="Helical" evidence="3">
    <location>
        <begin position="68"/>
        <end position="86"/>
    </location>
</feature>
<feature type="transmembrane region" description="Helical" evidence="3">
    <location>
        <begin position="129"/>
        <end position="149"/>
    </location>
</feature>
<gene>
    <name evidence="4" type="ORF">VPK24_09665</name>
</gene>
<accession>A0ABW7C9R4</accession>
<keyword evidence="3" id="KW-0472">Membrane</keyword>
<organism evidence="4 5">
    <name type="scientific">Limnothrix redekei LRLZ20PSL1</name>
    <dbReference type="NCBI Taxonomy" id="3112953"/>
    <lineage>
        <taxon>Bacteria</taxon>
        <taxon>Bacillati</taxon>
        <taxon>Cyanobacteriota</taxon>
        <taxon>Cyanophyceae</taxon>
        <taxon>Pseudanabaenales</taxon>
        <taxon>Pseudanabaenaceae</taxon>
        <taxon>Limnothrix</taxon>
    </lineage>
</organism>
<keyword evidence="5" id="KW-1185">Reference proteome</keyword>
<feature type="region of interest" description="Disordered" evidence="2">
    <location>
        <begin position="1"/>
        <end position="27"/>
    </location>
</feature>
<name>A0ABW7C9R4_9CYAN</name>
<reference evidence="5" key="1">
    <citation type="journal article" date="2024" name="Algal Res.">
        <title>Biochemical, toxicological and genomic investigation of a high-biomass producing Limnothrix strain isolated from Italian shallow drinking water reservoir.</title>
        <authorList>
            <person name="Simonazzi M."/>
            <person name="Shishido T.K."/>
            <person name="Delbaje E."/>
            <person name="Wahlsten M."/>
            <person name="Fewer D.P."/>
            <person name="Sivonen K."/>
            <person name="Pezzolesi L."/>
            <person name="Pistocchi R."/>
        </authorList>
    </citation>
    <scope>NUCLEOTIDE SEQUENCE [LARGE SCALE GENOMIC DNA]</scope>
    <source>
        <strain evidence="5">LRLZ20PSL1</strain>
    </source>
</reference>
<dbReference type="Proteomes" id="UP001604335">
    <property type="component" value="Unassembled WGS sequence"/>
</dbReference>
<keyword evidence="3" id="KW-0812">Transmembrane</keyword>
<dbReference type="Pfam" id="PF02325">
    <property type="entry name" value="CCB3_YggT"/>
    <property type="match status" value="1"/>
</dbReference>
<feature type="coiled-coil region" evidence="1">
    <location>
        <begin position="32"/>
        <end position="59"/>
    </location>
</feature>
<protein>
    <submittedName>
        <fullName evidence="4">YggT family protein</fullName>
    </submittedName>
</protein>
<evidence type="ECO:0000256" key="2">
    <source>
        <dbReference type="SAM" id="MobiDB-lite"/>
    </source>
</evidence>
<dbReference type="EMBL" id="JAZAQF010000059">
    <property type="protein sequence ID" value="MFG3817901.1"/>
    <property type="molecule type" value="Genomic_DNA"/>
</dbReference>
<dbReference type="InterPro" id="IPR003425">
    <property type="entry name" value="CCB3/YggT"/>
</dbReference>
<keyword evidence="3" id="KW-1133">Transmembrane helix</keyword>